<dbReference type="Proteomes" id="UP000318331">
    <property type="component" value="Unassembled WGS sequence"/>
</dbReference>
<dbReference type="PANTHER" id="PTHR48105">
    <property type="entry name" value="THIOREDOXIN REDUCTASE 1-RELATED-RELATED"/>
    <property type="match status" value="1"/>
</dbReference>
<dbReference type="GO" id="GO:0004791">
    <property type="term" value="F:thioredoxin-disulfide reductase (NADPH) activity"/>
    <property type="evidence" value="ECO:0007669"/>
    <property type="project" value="UniProtKB-EC"/>
</dbReference>
<dbReference type="InterPro" id="IPR023753">
    <property type="entry name" value="FAD/NAD-binding_dom"/>
</dbReference>
<sequence length="324" mass="34797">MTEWNFDVAIIGGGPAGLAAGLNLARANRQVIILDSNRPRHAATLRSHGFITRDGAPPLELRRLGREEFEAYENATFAQATVTAVTPLSGDEDVDNTAGFRVVAEGVRGAPDQDITVRFVLVAAGLVEELPALPSLRAYYGTALHSCVECDAYEKTGWPLAVIGETTDVFDRALQLTPFTQDLTLFTNGADTVTPEEEQLLEVSGVTLERRPIEDIEGEKGEMTGVRLTDGTVIECRGGFVRPRWNASTDYLGDLVPRRNRWGLLEVRANGETSIPGIYAAGDITPPGPEQLLIAAGEGARVSNRINVSLIRADLGLSIAASMG</sequence>
<evidence type="ECO:0000256" key="1">
    <source>
        <dbReference type="ARBA" id="ARBA00022630"/>
    </source>
</evidence>
<dbReference type="Pfam" id="PF07992">
    <property type="entry name" value="Pyr_redox_2"/>
    <property type="match status" value="1"/>
</dbReference>
<name>A0A543I442_9MICO</name>
<protein>
    <submittedName>
        <fullName evidence="5">Thioredoxin reductase</fullName>
    </submittedName>
</protein>
<comment type="catalytic activity">
    <reaction evidence="3">
        <text>[thioredoxin]-dithiol + NADP(+) = [thioredoxin]-disulfide + NADPH + H(+)</text>
        <dbReference type="Rhea" id="RHEA:20345"/>
        <dbReference type="Rhea" id="RHEA-COMP:10698"/>
        <dbReference type="Rhea" id="RHEA-COMP:10700"/>
        <dbReference type="ChEBI" id="CHEBI:15378"/>
        <dbReference type="ChEBI" id="CHEBI:29950"/>
        <dbReference type="ChEBI" id="CHEBI:50058"/>
        <dbReference type="ChEBI" id="CHEBI:57783"/>
        <dbReference type="ChEBI" id="CHEBI:58349"/>
        <dbReference type="EC" id="1.8.1.9"/>
    </reaction>
</comment>
<comment type="caution">
    <text evidence="5">The sequence shown here is derived from an EMBL/GenBank/DDBJ whole genome shotgun (WGS) entry which is preliminary data.</text>
</comment>
<evidence type="ECO:0000313" key="6">
    <source>
        <dbReference type="Proteomes" id="UP000318331"/>
    </source>
</evidence>
<feature type="domain" description="FAD/NAD(P)-binding" evidence="4">
    <location>
        <begin position="6"/>
        <end position="299"/>
    </location>
</feature>
<organism evidence="5 6">
    <name type="scientific">Klugiella xanthotipulae</name>
    <dbReference type="NCBI Taxonomy" id="244735"/>
    <lineage>
        <taxon>Bacteria</taxon>
        <taxon>Bacillati</taxon>
        <taxon>Actinomycetota</taxon>
        <taxon>Actinomycetes</taxon>
        <taxon>Micrococcales</taxon>
        <taxon>Microbacteriaceae</taxon>
        <taxon>Klugiella</taxon>
    </lineage>
</organism>
<dbReference type="RefSeq" id="WP_141915052.1">
    <property type="nucleotide sequence ID" value="NZ_BAAAYS010000013.1"/>
</dbReference>
<evidence type="ECO:0000256" key="3">
    <source>
        <dbReference type="ARBA" id="ARBA00048132"/>
    </source>
</evidence>
<proteinExistence type="predicted"/>
<dbReference type="SUPFAM" id="SSF51905">
    <property type="entry name" value="FAD/NAD(P)-binding domain"/>
    <property type="match status" value="1"/>
</dbReference>
<dbReference type="AlphaFoldDB" id="A0A543I442"/>
<accession>A0A543I442</accession>
<keyword evidence="6" id="KW-1185">Reference proteome</keyword>
<keyword evidence="1" id="KW-0285">Flavoprotein</keyword>
<evidence type="ECO:0000259" key="4">
    <source>
        <dbReference type="Pfam" id="PF07992"/>
    </source>
</evidence>
<dbReference type="InterPro" id="IPR050097">
    <property type="entry name" value="Ferredoxin-NADP_redctase_2"/>
</dbReference>
<keyword evidence="2" id="KW-0560">Oxidoreductase</keyword>
<dbReference type="PRINTS" id="PR00469">
    <property type="entry name" value="PNDRDTASEII"/>
</dbReference>
<dbReference type="PRINTS" id="PR00368">
    <property type="entry name" value="FADPNR"/>
</dbReference>
<evidence type="ECO:0000313" key="5">
    <source>
        <dbReference type="EMBL" id="TQM65345.1"/>
    </source>
</evidence>
<dbReference type="InterPro" id="IPR036188">
    <property type="entry name" value="FAD/NAD-bd_sf"/>
</dbReference>
<dbReference type="EMBL" id="VFPN01000001">
    <property type="protein sequence ID" value="TQM65345.1"/>
    <property type="molecule type" value="Genomic_DNA"/>
</dbReference>
<gene>
    <name evidence="5" type="ORF">FB466_0143</name>
</gene>
<dbReference type="Gene3D" id="3.50.50.60">
    <property type="entry name" value="FAD/NAD(P)-binding domain"/>
    <property type="match status" value="2"/>
</dbReference>
<dbReference type="OrthoDB" id="9786503at2"/>
<evidence type="ECO:0000256" key="2">
    <source>
        <dbReference type="ARBA" id="ARBA00023002"/>
    </source>
</evidence>
<reference evidence="5 6" key="1">
    <citation type="submission" date="2019-06" db="EMBL/GenBank/DDBJ databases">
        <title>Sequencing the genomes of 1000 actinobacteria strains.</title>
        <authorList>
            <person name="Klenk H.-P."/>
        </authorList>
    </citation>
    <scope>NUCLEOTIDE SEQUENCE [LARGE SCALE GENOMIC DNA]</scope>
    <source>
        <strain evidence="5 6">DSM 18031</strain>
    </source>
</reference>